<dbReference type="PANTHER" id="PTHR35358">
    <property type="entry name" value="OS06G0711100 PROTEIN"/>
    <property type="match status" value="1"/>
</dbReference>
<feature type="region of interest" description="Disordered" evidence="1">
    <location>
        <begin position="468"/>
        <end position="514"/>
    </location>
</feature>
<dbReference type="FunCoup" id="A0A7J7C208">
    <property type="interactions" value="163"/>
</dbReference>
<accession>A0A7J7C208</accession>
<gene>
    <name evidence="2" type="ORF">HS088_TW22G01503</name>
</gene>
<feature type="compositionally biased region" description="Polar residues" evidence="1">
    <location>
        <begin position="75"/>
        <end position="91"/>
    </location>
</feature>
<dbReference type="Proteomes" id="UP000593562">
    <property type="component" value="Unassembled WGS sequence"/>
</dbReference>
<comment type="caution">
    <text evidence="2">The sequence shown here is derived from an EMBL/GenBank/DDBJ whole genome shotgun (WGS) entry which is preliminary data.</text>
</comment>
<sequence length="514" mass="57278">MKGIWKRFFKSNRVVLHKEMSGYQTSHPECVYASNPYHECGTDCLEKITEGKGRKDNKKKSGSIFSFGRRKKGSDSQPMSPRSGFESQPMTPRNGFESPGMTPRNGFDSRPKTPRNGSDSFPTKPPALEKVPAKNAANPGDFSSPRSNSFFHEKNGEYYSSTDYEIYSRDQSFNKAKVQSSPSMPTSGTITPDNPEDATRDSKTFVATAAPTATEMDKKLGSPETVYSSISEDAREFTSDPVVRSSKSVPIPPSLSYFTFFLPPDHSDPSNGSVTFHATATPTTQEKDAKDMRDHTSDQNARSLKFTFSGISRASEDSDEEEVQPEISHVLVGKYHVKESCASILNSIFDKHGDIVANCHLESATMRAYYLESVCSVVQELRFASYIQIPKSKVKGMLAVLKDVESANIDVSWLHRLLNEIMEAKELMNEHQAVEAAKANCDCALESTRKELESLMENVARKEKELAEAEARAAQTKARLSELEHESSQLRETMSSHQSKVESFRGKSFEDRLL</sequence>
<proteinExistence type="predicted"/>
<name>A0A7J7C208_TRIWF</name>
<feature type="compositionally biased region" description="Basic and acidic residues" evidence="1">
    <location>
        <begin position="285"/>
        <end position="297"/>
    </location>
</feature>
<feature type="compositionally biased region" description="Basic and acidic residues" evidence="1">
    <location>
        <begin position="499"/>
        <end position="514"/>
    </location>
</feature>
<dbReference type="PANTHER" id="PTHR35358:SF7">
    <property type="entry name" value="EXPRESSED PROTEIN"/>
    <property type="match status" value="1"/>
</dbReference>
<evidence type="ECO:0000313" key="3">
    <source>
        <dbReference type="Proteomes" id="UP000593562"/>
    </source>
</evidence>
<evidence type="ECO:0008006" key="4">
    <source>
        <dbReference type="Google" id="ProtNLM"/>
    </source>
</evidence>
<protein>
    <recommendedName>
        <fullName evidence="4">Phospholipase-like protein</fullName>
    </recommendedName>
</protein>
<dbReference type="EMBL" id="JAAARO010000022">
    <property type="protein sequence ID" value="KAF5727806.1"/>
    <property type="molecule type" value="Genomic_DNA"/>
</dbReference>
<feature type="compositionally biased region" description="Polar residues" evidence="1">
    <location>
        <begin position="271"/>
        <end position="284"/>
    </location>
</feature>
<keyword evidence="3" id="KW-1185">Reference proteome</keyword>
<feature type="region of interest" description="Disordered" evidence="1">
    <location>
        <begin position="271"/>
        <end position="298"/>
    </location>
</feature>
<feature type="compositionally biased region" description="Polar residues" evidence="1">
    <location>
        <begin position="173"/>
        <end position="192"/>
    </location>
</feature>
<organism evidence="2 3">
    <name type="scientific">Tripterygium wilfordii</name>
    <name type="common">Thunder God vine</name>
    <dbReference type="NCBI Taxonomy" id="458696"/>
    <lineage>
        <taxon>Eukaryota</taxon>
        <taxon>Viridiplantae</taxon>
        <taxon>Streptophyta</taxon>
        <taxon>Embryophyta</taxon>
        <taxon>Tracheophyta</taxon>
        <taxon>Spermatophyta</taxon>
        <taxon>Magnoliopsida</taxon>
        <taxon>eudicotyledons</taxon>
        <taxon>Gunneridae</taxon>
        <taxon>Pentapetalae</taxon>
        <taxon>rosids</taxon>
        <taxon>fabids</taxon>
        <taxon>Celastrales</taxon>
        <taxon>Celastraceae</taxon>
        <taxon>Tripterygium</taxon>
    </lineage>
</organism>
<feature type="region of interest" description="Disordered" evidence="1">
    <location>
        <begin position="50"/>
        <end position="154"/>
    </location>
</feature>
<evidence type="ECO:0000256" key="1">
    <source>
        <dbReference type="SAM" id="MobiDB-lite"/>
    </source>
</evidence>
<feature type="region of interest" description="Disordered" evidence="1">
    <location>
        <begin position="173"/>
        <end position="248"/>
    </location>
</feature>
<dbReference type="InterPro" id="IPR007942">
    <property type="entry name" value="PLipase-like"/>
</dbReference>
<dbReference type="InParanoid" id="A0A7J7C208"/>
<evidence type="ECO:0000313" key="2">
    <source>
        <dbReference type="EMBL" id="KAF5727806.1"/>
    </source>
</evidence>
<reference evidence="2 3" key="1">
    <citation type="journal article" date="2020" name="Nat. Commun.">
        <title>Genome of Tripterygium wilfordii and identification of cytochrome P450 involved in triptolide biosynthesis.</title>
        <authorList>
            <person name="Tu L."/>
            <person name="Su P."/>
            <person name="Zhang Z."/>
            <person name="Gao L."/>
            <person name="Wang J."/>
            <person name="Hu T."/>
            <person name="Zhou J."/>
            <person name="Zhang Y."/>
            <person name="Zhao Y."/>
            <person name="Liu Y."/>
            <person name="Song Y."/>
            <person name="Tong Y."/>
            <person name="Lu Y."/>
            <person name="Yang J."/>
            <person name="Xu C."/>
            <person name="Jia M."/>
            <person name="Peters R.J."/>
            <person name="Huang L."/>
            <person name="Gao W."/>
        </authorList>
    </citation>
    <scope>NUCLEOTIDE SEQUENCE [LARGE SCALE GENOMIC DNA]</scope>
    <source>
        <strain evidence="3">cv. XIE 37</strain>
        <tissue evidence="2">Leaf</tissue>
    </source>
</reference>
<feature type="compositionally biased region" description="Basic and acidic residues" evidence="1">
    <location>
        <begin position="479"/>
        <end position="489"/>
    </location>
</feature>
<dbReference type="Pfam" id="PF05278">
    <property type="entry name" value="PEARLI-4"/>
    <property type="match status" value="1"/>
</dbReference>
<dbReference type="AlphaFoldDB" id="A0A7J7C208"/>